<evidence type="ECO:0000313" key="3">
    <source>
        <dbReference type="Proteomes" id="UP001266305"/>
    </source>
</evidence>
<reference evidence="2 3" key="1">
    <citation type="submission" date="2023-05" db="EMBL/GenBank/DDBJ databases">
        <title>B98-5 Cell Line De Novo Hybrid Assembly: An Optical Mapping Approach.</title>
        <authorList>
            <person name="Kananen K."/>
            <person name="Auerbach J.A."/>
            <person name="Kautto E."/>
            <person name="Blachly J.S."/>
        </authorList>
    </citation>
    <scope>NUCLEOTIDE SEQUENCE [LARGE SCALE GENOMIC DNA]</scope>
    <source>
        <strain evidence="2">B95-8</strain>
        <tissue evidence="2">Cell line</tissue>
    </source>
</reference>
<dbReference type="Proteomes" id="UP001266305">
    <property type="component" value="Unassembled WGS sequence"/>
</dbReference>
<dbReference type="EMBL" id="JASSZA010000001">
    <property type="protein sequence ID" value="KAK2120326.1"/>
    <property type="molecule type" value="Genomic_DNA"/>
</dbReference>
<organism evidence="2 3">
    <name type="scientific">Saguinus oedipus</name>
    <name type="common">Cotton-top tamarin</name>
    <name type="synonym">Oedipomidas oedipus</name>
    <dbReference type="NCBI Taxonomy" id="9490"/>
    <lineage>
        <taxon>Eukaryota</taxon>
        <taxon>Metazoa</taxon>
        <taxon>Chordata</taxon>
        <taxon>Craniata</taxon>
        <taxon>Vertebrata</taxon>
        <taxon>Euteleostomi</taxon>
        <taxon>Mammalia</taxon>
        <taxon>Eutheria</taxon>
        <taxon>Euarchontoglires</taxon>
        <taxon>Primates</taxon>
        <taxon>Haplorrhini</taxon>
        <taxon>Platyrrhini</taxon>
        <taxon>Cebidae</taxon>
        <taxon>Callitrichinae</taxon>
        <taxon>Saguinus</taxon>
    </lineage>
</organism>
<sequence length="127" mass="13206">MGALGRQGRSGSGSGNREFRGQLRLEKGPPGGSGSDRQEPGLLGFPARGSGRERWPQGSGSKDIGLAAKIGALWRPEYRARGLWAARIKDSALANLGKVGLGTGKRKAGEMELLAPALAGPGTRVRC</sequence>
<gene>
    <name evidence="2" type="ORF">P7K49_001712</name>
</gene>
<evidence type="ECO:0000313" key="2">
    <source>
        <dbReference type="EMBL" id="KAK2120326.1"/>
    </source>
</evidence>
<protein>
    <submittedName>
        <fullName evidence="2">Uncharacterized protein</fullName>
    </submittedName>
</protein>
<name>A0ABQ9WFC9_SAGOE</name>
<keyword evidence="3" id="KW-1185">Reference proteome</keyword>
<accession>A0ABQ9WFC9</accession>
<proteinExistence type="predicted"/>
<comment type="caution">
    <text evidence="2">The sequence shown here is derived from an EMBL/GenBank/DDBJ whole genome shotgun (WGS) entry which is preliminary data.</text>
</comment>
<evidence type="ECO:0000256" key="1">
    <source>
        <dbReference type="SAM" id="MobiDB-lite"/>
    </source>
</evidence>
<feature type="region of interest" description="Disordered" evidence="1">
    <location>
        <begin position="1"/>
        <end position="61"/>
    </location>
</feature>
<feature type="compositionally biased region" description="Basic and acidic residues" evidence="1">
    <location>
        <begin position="17"/>
        <end position="27"/>
    </location>
</feature>